<feature type="transmembrane region" description="Helical" evidence="3">
    <location>
        <begin position="35"/>
        <end position="56"/>
    </location>
</feature>
<dbReference type="SUPFAM" id="SSF58104">
    <property type="entry name" value="Methyl-accepting chemotaxis protein (MCP) signaling domain"/>
    <property type="match status" value="1"/>
</dbReference>
<evidence type="ECO:0000313" key="5">
    <source>
        <dbReference type="EMBL" id="EFF67449.1"/>
    </source>
</evidence>
<evidence type="ECO:0000256" key="3">
    <source>
        <dbReference type="SAM" id="Phobius"/>
    </source>
</evidence>
<evidence type="ECO:0000256" key="2">
    <source>
        <dbReference type="SAM" id="Coils"/>
    </source>
</evidence>
<dbReference type="eggNOG" id="COG0840">
    <property type="taxonomic scope" value="Bacteria"/>
</dbReference>
<keyword evidence="3" id="KW-0472">Membrane</keyword>
<proteinExistence type="predicted"/>
<dbReference type="STRING" id="45851.BHV86_04075"/>
<keyword evidence="3" id="KW-0812">Transmembrane</keyword>
<dbReference type="GO" id="GO:0007165">
    <property type="term" value="P:signal transduction"/>
    <property type="evidence" value="ECO:0007669"/>
    <property type="project" value="UniProtKB-KW"/>
</dbReference>
<dbReference type="Proteomes" id="UP000006238">
    <property type="component" value="Unassembled WGS sequence"/>
</dbReference>
<dbReference type="EMBL" id="ABWN01000040">
    <property type="protein sequence ID" value="EFF67449.1"/>
    <property type="molecule type" value="Genomic_DNA"/>
</dbReference>
<accession>D4S2J4</accession>
<dbReference type="PROSITE" id="PS50111">
    <property type="entry name" value="CHEMOTAXIS_TRANSDUC_2"/>
    <property type="match status" value="1"/>
</dbReference>
<reference evidence="5 6" key="1">
    <citation type="submission" date="2010-02" db="EMBL/GenBank/DDBJ databases">
        <authorList>
            <person name="Weinstock G."/>
            <person name="Sodergren E."/>
            <person name="Clifton S."/>
            <person name="Fulton L."/>
            <person name="Fulton B."/>
            <person name="Courtney L."/>
            <person name="Fronick C."/>
            <person name="Harrison M."/>
            <person name="Strong C."/>
            <person name="Farmer C."/>
            <person name="Delahaunty K."/>
            <person name="Markovic C."/>
            <person name="Hall O."/>
            <person name="Minx P."/>
            <person name="Tomlinson C."/>
            <person name="Mitreva M."/>
            <person name="Nelson J."/>
            <person name="Hou S."/>
            <person name="Wollam A."/>
            <person name="Pepin K.H."/>
            <person name="Johnson M."/>
            <person name="Bhonagiri V."/>
            <person name="Zhang X."/>
            <person name="Suruliraj S."/>
            <person name="Warren W."/>
            <person name="Chinwalla A."/>
            <person name="Mardis E.R."/>
            <person name="Wilson R.K."/>
        </authorList>
    </citation>
    <scope>NUCLEOTIDE SEQUENCE [LARGE SCALE GENOMIC DNA]</scope>
    <source>
        <strain evidence="5 6">DSM 2876</strain>
    </source>
</reference>
<dbReference type="GO" id="GO:0016020">
    <property type="term" value="C:membrane"/>
    <property type="evidence" value="ECO:0007669"/>
    <property type="project" value="InterPro"/>
</dbReference>
<dbReference type="Gene3D" id="1.10.287.950">
    <property type="entry name" value="Methyl-accepting chemotaxis protein"/>
    <property type="match status" value="1"/>
</dbReference>
<evidence type="ECO:0000259" key="4">
    <source>
        <dbReference type="PROSITE" id="PS50111"/>
    </source>
</evidence>
<dbReference type="HOGENOM" id="CLU_751593_0_0_9"/>
<dbReference type="Pfam" id="PF00015">
    <property type="entry name" value="MCPsignal"/>
    <property type="match status" value="1"/>
</dbReference>
<feature type="coiled-coil region" evidence="2">
    <location>
        <begin position="253"/>
        <end position="287"/>
    </location>
</feature>
<protein>
    <submittedName>
        <fullName evidence="5">Methyl-accepting chemotaxis protein signaling domain protein</fullName>
    </submittedName>
</protein>
<dbReference type="InterPro" id="IPR004089">
    <property type="entry name" value="MCPsignal_dom"/>
</dbReference>
<keyword evidence="1" id="KW-0807">Transducer</keyword>
<feature type="domain" description="Methyl-accepting transducer" evidence="4">
    <location>
        <begin position="128"/>
        <end position="334"/>
    </location>
</feature>
<dbReference type="AlphaFoldDB" id="D4S2J4"/>
<keyword evidence="6" id="KW-1185">Reference proteome</keyword>
<gene>
    <name evidence="5" type="ORF">BUTYVIB_02316</name>
</gene>
<comment type="caution">
    <text evidence="5">The sequence shown here is derived from an EMBL/GenBank/DDBJ whole genome shotgun (WGS) entry which is preliminary data.</text>
</comment>
<name>D4S2J4_9FIRM</name>
<evidence type="ECO:0000256" key="1">
    <source>
        <dbReference type="PROSITE-ProRule" id="PRU00284"/>
    </source>
</evidence>
<keyword evidence="3" id="KW-1133">Transmembrane helix</keyword>
<keyword evidence="2" id="KW-0175">Coiled coil</keyword>
<organism evidence="5 6">
    <name type="scientific">Eshraghiella crossota DSM 2876</name>
    <dbReference type="NCBI Taxonomy" id="511680"/>
    <lineage>
        <taxon>Bacteria</taxon>
        <taxon>Bacillati</taxon>
        <taxon>Bacillota</taxon>
        <taxon>Clostridia</taxon>
        <taxon>Lachnospirales</taxon>
        <taxon>Lachnospiraceae</taxon>
        <taxon>Eshraghiella</taxon>
    </lineage>
</organism>
<sequence>MWGPALYFLYVDRRRKGQYNFHIITREEMKLQSEIILAVISGILALGIILLTVRLCHYKKQLRNLYKNNNESASETIKAKNKITSCTDEINRLIAASERGCKDNYDMLKASGGSKAALKVSGEKEITDKILTILAKASGSIKQMNEITGEAVKLLSGSGDKIKEASHEALLVNDEYTDMDVYINDFYRTLNAVKITIIKLRDSINNINTISFKASMECQRAGESGRGFKVAADEIRQSADNGTALLNETDSGIEELSETVRIIDSRFRNLEEKRNTLDKAVENLSAGNNCVTDKFSELYENIEITQKLVNHLASNAKEFFAESENKKKAYSDMAKVFLNVGKTEKNIAADMERIRMLNEDILNIVGKL</sequence>
<evidence type="ECO:0000313" key="6">
    <source>
        <dbReference type="Proteomes" id="UP000006238"/>
    </source>
</evidence>